<dbReference type="EMBL" id="AP023361">
    <property type="protein sequence ID" value="BCJ91268.1"/>
    <property type="molecule type" value="Genomic_DNA"/>
</dbReference>
<dbReference type="SUPFAM" id="SSF53067">
    <property type="entry name" value="Actin-like ATPase domain"/>
    <property type="match status" value="2"/>
</dbReference>
<dbReference type="Gene3D" id="3.30.420.40">
    <property type="match status" value="2"/>
</dbReference>
<dbReference type="RefSeq" id="WP_222874929.1">
    <property type="nucleotide sequence ID" value="NZ_AP023361.1"/>
</dbReference>
<dbReference type="InterPro" id="IPR043129">
    <property type="entry name" value="ATPase_NBD"/>
</dbReference>
<accession>A0A6S6QXH6</accession>
<dbReference type="PANTHER" id="PTHR18964">
    <property type="entry name" value="ROK (REPRESSOR, ORF, KINASE) FAMILY"/>
    <property type="match status" value="1"/>
</dbReference>
<comment type="similarity">
    <text evidence="1">Belongs to the ROK (NagC/XylR) family.</text>
</comment>
<sequence>MNDQSTAPVIAAHGAAQLPSVVLDSYNVEIKDDKGFVGDRASNRAFRATLEEWRKAVRKKDGDPLGEDPSTDISKKKIDKALSGDDLIAAGVVLGAVEDFSQALAAVIRRFLKLKDWKDTERIVIGGGLRESRVGELAIGRAAVLLKAADKIDVDLVPIRHHPDEAGLIGAAHLAPSWLFSGHDAILGVDIGGTNFRAGIVSLNLKEAKDLSKASVAAFELWRHRDEKPTREDAVKKLIGMLEELIAKAGKDKIKLAPFIGIGCPGIINADGSIERGSQNLPGNWASSKFHLPTLLREAIPEIDGHDTAIVMHNDAVVQGLSALPGMQDVGHWGALTMGTGLGNARFTNRASQSAG</sequence>
<proteinExistence type="inferred from homology"/>
<keyword evidence="2" id="KW-0808">Transferase</keyword>
<dbReference type="PANTHER" id="PTHR18964:SF149">
    <property type="entry name" value="BIFUNCTIONAL UDP-N-ACETYLGLUCOSAMINE 2-EPIMERASE_N-ACETYLMANNOSAMINE KINASE"/>
    <property type="match status" value="1"/>
</dbReference>
<dbReference type="KEGG" id="tso:IZ6_20030"/>
<gene>
    <name evidence="2" type="ORF">IZ6_20030</name>
</gene>
<dbReference type="AlphaFoldDB" id="A0A6S6QXH6"/>
<organism evidence="2 3">
    <name type="scientific">Terrihabitans soli</name>
    <dbReference type="NCBI Taxonomy" id="708113"/>
    <lineage>
        <taxon>Bacteria</taxon>
        <taxon>Pseudomonadati</taxon>
        <taxon>Pseudomonadota</taxon>
        <taxon>Alphaproteobacteria</taxon>
        <taxon>Hyphomicrobiales</taxon>
        <taxon>Terrihabitans</taxon>
    </lineage>
</organism>
<keyword evidence="3" id="KW-1185">Reference proteome</keyword>
<dbReference type="InterPro" id="IPR000600">
    <property type="entry name" value="ROK"/>
</dbReference>
<evidence type="ECO:0000313" key="2">
    <source>
        <dbReference type="EMBL" id="BCJ91268.1"/>
    </source>
</evidence>
<reference evidence="2 3" key="1">
    <citation type="submission" date="2020-08" db="EMBL/GenBank/DDBJ databases">
        <title>Genome sequence of Rhizobiales bacterium strain IZ6.</title>
        <authorList>
            <person name="Nakai R."/>
            <person name="Naganuma T."/>
        </authorList>
    </citation>
    <scope>NUCLEOTIDE SEQUENCE [LARGE SCALE GENOMIC DNA]</scope>
    <source>
        <strain evidence="2 3">IZ6</strain>
    </source>
</reference>
<protein>
    <submittedName>
        <fullName evidence="2">Glucokinase</fullName>
    </submittedName>
</protein>
<evidence type="ECO:0000313" key="3">
    <source>
        <dbReference type="Proteomes" id="UP000515317"/>
    </source>
</evidence>
<dbReference type="GO" id="GO:0016301">
    <property type="term" value="F:kinase activity"/>
    <property type="evidence" value="ECO:0007669"/>
    <property type="project" value="UniProtKB-KW"/>
</dbReference>
<keyword evidence="2" id="KW-0418">Kinase</keyword>
<evidence type="ECO:0000256" key="1">
    <source>
        <dbReference type="ARBA" id="ARBA00006479"/>
    </source>
</evidence>
<dbReference type="Proteomes" id="UP000515317">
    <property type="component" value="Chromosome"/>
</dbReference>
<name>A0A6S6QXH6_9HYPH</name>